<comment type="caution">
    <text evidence="4">The sequence shown here is derived from an EMBL/GenBank/DDBJ whole genome shotgun (WGS) entry which is preliminary data.</text>
</comment>
<sequence>MNNVEVSESIFIQQDNSRWGLDSIVAELSQARNEWRDNHSVGHYQDKRLLPSKENISVVVNNLLKILYPMRLGVSSIRKESEDYYVGYLLSETLDRLTEEAQLELRHGVNLARRSGVSPQHEESDEARAIHLIRQFSSQLPSIRRQLDIDILAAWQGDPSAKSVDEVLLCYPGVYAVIHYRIAHQLYLLGLPLLARIVSEKAHGESGIDIHPGAQIDVGIFIDHGTGVVIGETAIIGKRVRIYQAVTLGAKRFLVDESGVLQKSYPRHPIIEDDVVIYAGATLLGRITVGAGSSIGGNVWLTSDVPPGSNIRQATLLQTRYQDGDGI</sequence>
<reference evidence="4 5" key="1">
    <citation type="journal article" date="2017" name="Int. J. Syst. Evol. Microbiol.">
        <title>Brenneria populi subsp. brevivirga subsp. nov. isolated from symptomatic bark of Populus x euramericana canker, and description of Brenneria populi subsp. populi subsp. nov.</title>
        <authorList>
            <person name="Zheng M.H."/>
            <person name="Piao C.G."/>
            <person name="Xue H."/>
            <person name="Guo M.W."/>
            <person name="Li Y."/>
        </authorList>
    </citation>
    <scope>NUCLEOTIDE SEQUENCE [LARGE SCALE GENOMIC DNA]</scope>
    <source>
        <strain evidence="4 5">D9-5</strain>
    </source>
</reference>
<keyword evidence="5" id="KW-1185">Reference proteome</keyword>
<dbReference type="InterPro" id="IPR042122">
    <property type="entry name" value="Ser_AcTrfase_N_sf"/>
</dbReference>
<dbReference type="NCBIfam" id="NF041874">
    <property type="entry name" value="EPS_EpsC"/>
    <property type="match status" value="1"/>
</dbReference>
<evidence type="ECO:0000313" key="4">
    <source>
        <dbReference type="EMBL" id="MEC5341230.1"/>
    </source>
</evidence>
<keyword evidence="3" id="KW-0012">Acyltransferase</keyword>
<dbReference type="Gene3D" id="2.160.10.10">
    <property type="entry name" value="Hexapeptide repeat proteins"/>
    <property type="match status" value="1"/>
</dbReference>
<gene>
    <name evidence="4" type="primary">epsC</name>
    <name evidence="4" type="ORF">VSX58_01215</name>
</gene>
<keyword evidence="2" id="KW-0808">Transferase</keyword>
<evidence type="ECO:0000256" key="1">
    <source>
        <dbReference type="ARBA" id="ARBA00022605"/>
    </source>
</evidence>
<dbReference type="Gene3D" id="1.10.3130.10">
    <property type="entry name" value="serine acetyltransferase, domain 1"/>
    <property type="match status" value="1"/>
</dbReference>
<dbReference type="PANTHER" id="PTHR42811">
    <property type="entry name" value="SERINE ACETYLTRANSFERASE"/>
    <property type="match status" value="1"/>
</dbReference>
<keyword evidence="1" id="KW-0028">Amino-acid biosynthesis</keyword>
<dbReference type="RefSeq" id="WP_327616439.1">
    <property type="nucleotide sequence ID" value="NZ_JBEIAE010000001.1"/>
</dbReference>
<organism evidence="4 5">
    <name type="scientific">Brenneria populi</name>
    <dbReference type="NCBI Taxonomy" id="1505588"/>
    <lineage>
        <taxon>Bacteria</taxon>
        <taxon>Pseudomonadati</taxon>
        <taxon>Pseudomonadota</taxon>
        <taxon>Gammaproteobacteria</taxon>
        <taxon>Enterobacterales</taxon>
        <taxon>Pectobacteriaceae</taxon>
        <taxon>Brenneria</taxon>
    </lineage>
</organism>
<dbReference type="SUPFAM" id="SSF51161">
    <property type="entry name" value="Trimeric LpxA-like enzymes"/>
    <property type="match status" value="1"/>
</dbReference>
<evidence type="ECO:0000313" key="5">
    <source>
        <dbReference type="Proteomes" id="UP001309705"/>
    </source>
</evidence>
<accession>A0ABU6JL22</accession>
<protein>
    <submittedName>
        <fullName evidence="4">Serine O-acetyltransferase EpsC</fullName>
    </submittedName>
</protein>
<dbReference type="InterPro" id="IPR045304">
    <property type="entry name" value="LbH_SAT"/>
</dbReference>
<evidence type="ECO:0000256" key="3">
    <source>
        <dbReference type="ARBA" id="ARBA00023315"/>
    </source>
</evidence>
<dbReference type="CDD" id="cd03354">
    <property type="entry name" value="LbH_SAT"/>
    <property type="match status" value="1"/>
</dbReference>
<dbReference type="InterPro" id="IPR053376">
    <property type="entry name" value="Serine_acetyltransferase"/>
</dbReference>
<dbReference type="EMBL" id="JAYWTM010000001">
    <property type="protein sequence ID" value="MEC5341230.1"/>
    <property type="molecule type" value="Genomic_DNA"/>
</dbReference>
<evidence type="ECO:0000256" key="2">
    <source>
        <dbReference type="ARBA" id="ARBA00022679"/>
    </source>
</evidence>
<dbReference type="Proteomes" id="UP001309705">
    <property type="component" value="Unassembled WGS sequence"/>
</dbReference>
<proteinExistence type="predicted"/>
<dbReference type="InterPro" id="IPR011004">
    <property type="entry name" value="Trimer_LpxA-like_sf"/>
</dbReference>
<name>A0ABU6JL22_9GAMM</name>